<organism evidence="1 2">
    <name type="scientific">Puccinia striiformis f. sp. tritici PST-78</name>
    <dbReference type="NCBI Taxonomy" id="1165861"/>
    <lineage>
        <taxon>Eukaryota</taxon>
        <taxon>Fungi</taxon>
        <taxon>Dikarya</taxon>
        <taxon>Basidiomycota</taxon>
        <taxon>Pucciniomycotina</taxon>
        <taxon>Pucciniomycetes</taxon>
        <taxon>Pucciniales</taxon>
        <taxon>Pucciniaceae</taxon>
        <taxon>Puccinia</taxon>
    </lineage>
</organism>
<evidence type="ECO:0000313" key="1">
    <source>
        <dbReference type="EMBL" id="KNF00078.1"/>
    </source>
</evidence>
<gene>
    <name evidence="1" type="ORF">PSTG_06699</name>
</gene>
<reference evidence="2" key="1">
    <citation type="submission" date="2014-03" db="EMBL/GenBank/DDBJ databases">
        <title>The Genome Sequence of Puccinia striiformis f. sp. tritici PST-78.</title>
        <authorList>
            <consortium name="The Broad Institute Genome Sequencing Platform"/>
            <person name="Cuomo C."/>
            <person name="Hulbert S."/>
            <person name="Chen X."/>
            <person name="Walker B."/>
            <person name="Young S.K."/>
            <person name="Zeng Q."/>
            <person name="Gargeya S."/>
            <person name="Fitzgerald M."/>
            <person name="Haas B."/>
            <person name="Abouelleil A."/>
            <person name="Alvarado L."/>
            <person name="Arachchi H.M."/>
            <person name="Berlin A.M."/>
            <person name="Chapman S.B."/>
            <person name="Goldberg J."/>
            <person name="Griggs A."/>
            <person name="Gujja S."/>
            <person name="Hansen M."/>
            <person name="Howarth C."/>
            <person name="Imamovic A."/>
            <person name="Larimer J."/>
            <person name="McCowan C."/>
            <person name="Montmayeur A."/>
            <person name="Murphy C."/>
            <person name="Neiman D."/>
            <person name="Pearson M."/>
            <person name="Priest M."/>
            <person name="Roberts A."/>
            <person name="Saif S."/>
            <person name="Shea T."/>
            <person name="Sisk P."/>
            <person name="Sykes S."/>
            <person name="Wortman J."/>
            <person name="Nusbaum C."/>
            <person name="Birren B."/>
        </authorList>
    </citation>
    <scope>NUCLEOTIDE SEQUENCE [LARGE SCALE GENOMIC DNA]</scope>
    <source>
        <strain evidence="2">race PST-78</strain>
    </source>
</reference>
<sequence>MANKSPPVRLSSEQKIDIIKQILKSLQKGPRIATRISRNMWDDVVRQLNLSNPTKDVFTELHCQYIYNTTKQVFDNFEEIKDITEGTFNHETHMLEISDGKWEDLLQWEDTKETTLKPSRFRNTPFPF</sequence>
<name>A0A0L0VLB7_9BASI</name>
<proteinExistence type="predicted"/>
<dbReference type="Proteomes" id="UP000054564">
    <property type="component" value="Unassembled WGS sequence"/>
</dbReference>
<comment type="caution">
    <text evidence="1">The sequence shown here is derived from an EMBL/GenBank/DDBJ whole genome shotgun (WGS) entry which is preliminary data.</text>
</comment>
<accession>A0A0L0VLB7</accession>
<evidence type="ECO:0000313" key="2">
    <source>
        <dbReference type="Proteomes" id="UP000054564"/>
    </source>
</evidence>
<protein>
    <submittedName>
        <fullName evidence="1">Uncharacterized protein</fullName>
    </submittedName>
</protein>
<dbReference type="AlphaFoldDB" id="A0A0L0VLB7"/>
<dbReference type="EMBL" id="AJIL01000040">
    <property type="protein sequence ID" value="KNF00078.1"/>
    <property type="molecule type" value="Genomic_DNA"/>
</dbReference>
<keyword evidence="2" id="KW-1185">Reference proteome</keyword>